<evidence type="ECO:0000313" key="6">
    <source>
        <dbReference type="Proteomes" id="UP000836841"/>
    </source>
</evidence>
<gene>
    <name evidence="5" type="ORF">TAV2_LOCUS17536</name>
</gene>
<dbReference type="Pfam" id="PF03763">
    <property type="entry name" value="Remorin_C"/>
    <property type="match status" value="1"/>
</dbReference>
<evidence type="ECO:0000256" key="2">
    <source>
        <dbReference type="SAM" id="Coils"/>
    </source>
</evidence>
<keyword evidence="3" id="KW-0732">Signal</keyword>
<dbReference type="PANTHER" id="PTHR31471">
    <property type="entry name" value="OS02G0116800 PROTEIN"/>
    <property type="match status" value="1"/>
</dbReference>
<reference evidence="5 6" key="1">
    <citation type="submission" date="2022-03" db="EMBL/GenBank/DDBJ databases">
        <authorList>
            <person name="Nunn A."/>
            <person name="Chopra R."/>
            <person name="Nunn A."/>
            <person name="Contreras Garrido A."/>
        </authorList>
    </citation>
    <scope>NUCLEOTIDE SEQUENCE [LARGE SCALE GENOMIC DNA]</scope>
</reference>
<accession>A0AAU9SJR2</accession>
<dbReference type="PANTHER" id="PTHR31471:SF97">
    <property type="entry name" value="REMORIN FAMILY PROTEIN"/>
    <property type="match status" value="1"/>
</dbReference>
<comment type="similarity">
    <text evidence="1">Belongs to the remorin family.</text>
</comment>
<feature type="signal peptide" evidence="3">
    <location>
        <begin position="1"/>
        <end position="27"/>
    </location>
</feature>
<dbReference type="EMBL" id="OU466861">
    <property type="protein sequence ID" value="CAH2066336.1"/>
    <property type="molecule type" value="Genomic_DNA"/>
</dbReference>
<dbReference type="Proteomes" id="UP000836841">
    <property type="component" value="Chromosome 5"/>
</dbReference>
<evidence type="ECO:0000259" key="4">
    <source>
        <dbReference type="Pfam" id="PF03763"/>
    </source>
</evidence>
<feature type="coiled-coil region" evidence="2">
    <location>
        <begin position="121"/>
        <end position="163"/>
    </location>
</feature>
<feature type="domain" description="Remorin C-terminal" evidence="4">
    <location>
        <begin position="113"/>
        <end position="212"/>
    </location>
</feature>
<evidence type="ECO:0000256" key="3">
    <source>
        <dbReference type="SAM" id="SignalP"/>
    </source>
</evidence>
<name>A0AAU9SJR2_THLAR</name>
<proteinExistence type="inferred from homology"/>
<evidence type="ECO:0000313" key="5">
    <source>
        <dbReference type="EMBL" id="CAH2066336.1"/>
    </source>
</evidence>
<dbReference type="AlphaFoldDB" id="A0AAU9SJR2"/>
<feature type="chain" id="PRO_5043852113" description="Remorin C-terminal domain-containing protein" evidence="3">
    <location>
        <begin position="28"/>
        <end position="216"/>
    </location>
</feature>
<protein>
    <recommendedName>
        <fullName evidence="4">Remorin C-terminal domain-containing protein</fullName>
    </recommendedName>
</protein>
<dbReference type="InterPro" id="IPR005516">
    <property type="entry name" value="Remorin_C"/>
</dbReference>
<organism evidence="5 6">
    <name type="scientific">Thlaspi arvense</name>
    <name type="common">Field penny-cress</name>
    <dbReference type="NCBI Taxonomy" id="13288"/>
    <lineage>
        <taxon>Eukaryota</taxon>
        <taxon>Viridiplantae</taxon>
        <taxon>Streptophyta</taxon>
        <taxon>Embryophyta</taxon>
        <taxon>Tracheophyta</taxon>
        <taxon>Spermatophyta</taxon>
        <taxon>Magnoliopsida</taxon>
        <taxon>eudicotyledons</taxon>
        <taxon>Gunneridae</taxon>
        <taxon>Pentapetalae</taxon>
        <taxon>rosids</taxon>
        <taxon>malvids</taxon>
        <taxon>Brassicales</taxon>
        <taxon>Brassicaceae</taxon>
        <taxon>Thlaspideae</taxon>
        <taxon>Thlaspi</taxon>
    </lineage>
</organism>
<keyword evidence="2" id="KW-0175">Coiled coil</keyword>
<sequence length="216" mass="25021">MATNRNRQTNLIRFLTVFFLLTTATAGGKWSNQTRRANPRVQHAYYSYPHRSCESFSRPYARSMCIELERIHRSSRQPLFSPPPPPPEIDQRYGVDKRLGAIGKNLCLMGPAVDLWKETQIGKTRKKYEKLSEKILSWEDKKKKKAKRKLHRTERGVEKTKMKAMQRFSNENESIGMIVASARAHAYESRMKEEMKVKEKANLMRTAGQNPSACLC</sequence>
<keyword evidence="6" id="KW-1185">Reference proteome</keyword>
<evidence type="ECO:0000256" key="1">
    <source>
        <dbReference type="ARBA" id="ARBA00005711"/>
    </source>
</evidence>